<dbReference type="GO" id="GO:0016503">
    <property type="term" value="F:pheromone receptor activity"/>
    <property type="evidence" value="ECO:0007669"/>
    <property type="project" value="InterPro"/>
</dbReference>
<dbReference type="GO" id="GO:0019236">
    <property type="term" value="P:response to pheromone"/>
    <property type="evidence" value="ECO:0007669"/>
    <property type="project" value="UniProtKB-KW"/>
</dbReference>
<reference evidence="15" key="2">
    <citation type="submission" date="2025-08" db="UniProtKB">
        <authorList>
            <consortium name="Ensembl"/>
        </authorList>
    </citation>
    <scope>IDENTIFICATION</scope>
    <source>
        <strain evidence="15">Brown Norway</strain>
    </source>
</reference>
<dbReference type="InterPro" id="IPR017452">
    <property type="entry name" value="GPCR_Rhodpsn_7TM"/>
</dbReference>
<feature type="transmembrane region" description="Helical" evidence="13">
    <location>
        <begin position="234"/>
        <end position="259"/>
    </location>
</feature>
<feature type="transmembrane region" description="Helical" evidence="13">
    <location>
        <begin position="12"/>
        <end position="32"/>
    </location>
</feature>
<dbReference type="GO" id="GO:0005550">
    <property type="term" value="F:pheromone binding"/>
    <property type="evidence" value="ECO:0000318"/>
    <property type="project" value="GO_Central"/>
</dbReference>
<evidence type="ECO:0000259" key="14">
    <source>
        <dbReference type="PROSITE" id="PS50262"/>
    </source>
</evidence>
<accession>Q5J3F5</accession>
<feature type="transmembrane region" description="Helical" evidence="13">
    <location>
        <begin position="189"/>
        <end position="206"/>
    </location>
</feature>
<keyword evidence="16" id="KW-1185">Reference proteome</keyword>
<dbReference type="Proteomes" id="UP000002494">
    <property type="component" value="Chromosome 1"/>
</dbReference>
<evidence type="ECO:0000256" key="10">
    <source>
        <dbReference type="ARBA" id="ARBA00023157"/>
    </source>
</evidence>
<dbReference type="Ensembl" id="ENSRNOT00000038190.4">
    <property type="protein sequence ID" value="ENSRNOP00000033493.3"/>
    <property type="gene ID" value="ENSRNOG00000025949.4"/>
</dbReference>
<feature type="transmembrane region" description="Helical" evidence="13">
    <location>
        <begin position="131"/>
        <end position="150"/>
    </location>
</feature>
<dbReference type="SUPFAM" id="SSF81321">
    <property type="entry name" value="Family A G protein-coupled receptor-like"/>
    <property type="match status" value="1"/>
</dbReference>
<evidence type="ECO:0000313" key="15">
    <source>
        <dbReference type="Ensembl" id="ENSRNOP00000033493.3"/>
    </source>
</evidence>
<evidence type="ECO:0000256" key="12">
    <source>
        <dbReference type="ARBA" id="ARBA00023224"/>
    </source>
</evidence>
<keyword evidence="4 13" id="KW-1003">Cell membrane</keyword>
<dbReference type="GO" id="GO:0005886">
    <property type="term" value="C:plasma membrane"/>
    <property type="evidence" value="ECO:0000318"/>
    <property type="project" value="GO_Central"/>
</dbReference>
<evidence type="ECO:0000256" key="6">
    <source>
        <dbReference type="ARBA" id="ARBA00022692"/>
    </source>
</evidence>
<comment type="function">
    <text evidence="1">Putative pheromone receptor implicated in the regulation of social as well as reproductive behavior.</text>
</comment>
<dbReference type="PhylomeDB" id="Q5J3F5"/>
<dbReference type="PaxDb" id="10116-ENSRNOP00000033493"/>
<protein>
    <recommendedName>
        <fullName evidence="13">Vomeronasal type-1 receptor</fullName>
    </recommendedName>
</protein>
<evidence type="ECO:0000256" key="4">
    <source>
        <dbReference type="ARBA" id="ARBA00022475"/>
    </source>
</evidence>
<dbReference type="SMR" id="Q5J3F5"/>
<evidence type="ECO:0000256" key="2">
    <source>
        <dbReference type="ARBA" id="ARBA00004651"/>
    </source>
</evidence>
<dbReference type="OMA" id="WWLENAS"/>
<reference evidence="15" key="1">
    <citation type="submission" date="2024-01" db="EMBL/GenBank/DDBJ databases">
        <title>GRCr8: a new rat reference genome assembly contstructed from accurate long reads and long range scaffolding.</title>
        <authorList>
            <person name="Doris P.A."/>
            <person name="Kalbfleisch T."/>
            <person name="Li K."/>
            <person name="Howe K."/>
            <person name="Wood J."/>
        </authorList>
    </citation>
    <scope>NUCLEOTIDE SEQUENCE [LARGE SCALE GENOMIC DNA]</scope>
    <source>
        <strain evidence="15">Brown Norway</strain>
    </source>
</reference>
<dbReference type="PANTHER" id="PTHR24062">
    <property type="entry name" value="VOMERONASAL TYPE-1 RECEPTOR"/>
    <property type="match status" value="1"/>
</dbReference>
<dbReference type="GO" id="GO:0007606">
    <property type="term" value="P:sensory perception of chemical stimulus"/>
    <property type="evidence" value="ECO:0007669"/>
    <property type="project" value="UniProtKB-ARBA"/>
</dbReference>
<evidence type="ECO:0000256" key="11">
    <source>
        <dbReference type="ARBA" id="ARBA00023170"/>
    </source>
</evidence>
<sequence>MAASEVAVGGIFLLQTVVGFLGNCFLFHHYLLLNFNGFRLRSRYWIVIHLSIANILILLCKGVPQTMLSFGLKDFLSDFGCKGTYYLHRVGRGVSIGSTTFLSVYQAITISPLESRCSEFKGRRQEQIGSSVYLSWILYMLISSVNLVYVRAKYIKNDTANIIDMGYCVTTADKIRDLLYVALFSVPDFLFMGFMVWASTITVLILHRHKQKMQHMSSAKVSSRSSPETKAVQTILLLVSTFVFFYTLSCIFIVCITFSSHHKWLLVNVFVLLSGCFPTVSPFLILRPESTWRRATIYYEDK</sequence>
<keyword evidence="9 13" id="KW-0472">Membrane</keyword>
<organism evidence="15 16">
    <name type="scientific">Rattus norvegicus</name>
    <name type="common">Rat</name>
    <dbReference type="NCBI Taxonomy" id="10116"/>
    <lineage>
        <taxon>Eukaryota</taxon>
        <taxon>Metazoa</taxon>
        <taxon>Chordata</taxon>
        <taxon>Craniata</taxon>
        <taxon>Vertebrata</taxon>
        <taxon>Euteleostomi</taxon>
        <taxon>Mammalia</taxon>
        <taxon>Eutheria</taxon>
        <taxon>Euarchontoglires</taxon>
        <taxon>Glires</taxon>
        <taxon>Rodentia</taxon>
        <taxon>Myomorpha</taxon>
        <taxon>Muroidea</taxon>
        <taxon>Muridae</taxon>
        <taxon>Murinae</taxon>
        <taxon>Rattus</taxon>
    </lineage>
</organism>
<comment type="subcellular location">
    <subcellularLocation>
        <location evidence="2 13">Cell membrane</location>
        <topology evidence="2 13">Multi-pass membrane protein</topology>
    </subcellularLocation>
</comment>
<dbReference type="PRINTS" id="PR01534">
    <property type="entry name" value="VOMERONASL1R"/>
</dbReference>
<evidence type="ECO:0000256" key="9">
    <source>
        <dbReference type="ARBA" id="ARBA00023136"/>
    </source>
</evidence>
<keyword evidence="5 13" id="KW-0589">Pheromone response</keyword>
<reference evidence="15" key="3">
    <citation type="submission" date="2025-09" db="UniProtKB">
        <authorList>
            <consortium name="Ensembl"/>
        </authorList>
    </citation>
    <scope>IDENTIFICATION</scope>
    <source>
        <strain evidence="15">Brown Norway</strain>
    </source>
</reference>
<evidence type="ECO:0000256" key="5">
    <source>
        <dbReference type="ARBA" id="ARBA00022507"/>
    </source>
</evidence>
<keyword evidence="11 13" id="KW-0675">Receptor</keyword>
<evidence type="ECO:0000256" key="13">
    <source>
        <dbReference type="RuleBase" id="RU364061"/>
    </source>
</evidence>
<evidence type="ECO:0000313" key="16">
    <source>
        <dbReference type="Proteomes" id="UP000002494"/>
    </source>
</evidence>
<keyword evidence="10" id="KW-1015">Disulfide bond</keyword>
<comment type="similarity">
    <text evidence="3 13">Belongs to the G-protein coupled receptor 1 family.</text>
</comment>
<dbReference type="GeneTree" id="ENSGT00960000186612"/>
<keyword evidence="12 13" id="KW-0807">Transducer</keyword>
<feature type="domain" description="G-protein coupled receptors family 1 profile" evidence="14">
    <location>
        <begin position="22"/>
        <end position="285"/>
    </location>
</feature>
<dbReference type="Pfam" id="PF03402">
    <property type="entry name" value="V1R"/>
    <property type="match status" value="1"/>
</dbReference>
<evidence type="ECO:0000256" key="3">
    <source>
        <dbReference type="ARBA" id="ARBA00010663"/>
    </source>
</evidence>
<name>Q5J3F5_RAT</name>
<dbReference type="InterPro" id="IPR004072">
    <property type="entry name" value="Vmron_rcpt_1"/>
</dbReference>
<dbReference type="Gene3D" id="1.20.1070.10">
    <property type="entry name" value="Rhodopsin 7-helix transmembrane proteins"/>
    <property type="match status" value="1"/>
</dbReference>
<dbReference type="PROSITE" id="PS50262">
    <property type="entry name" value="G_PROTEIN_RECEP_F1_2"/>
    <property type="match status" value="1"/>
</dbReference>
<evidence type="ECO:0000313" key="17">
    <source>
        <dbReference type="RGD" id="1359531"/>
    </source>
</evidence>
<dbReference type="eggNOG" id="ENOG502RD1P">
    <property type="taxonomic scope" value="Eukaryota"/>
</dbReference>
<dbReference type="HOGENOM" id="CLU_058641_1_0_1"/>
<evidence type="ECO:0000256" key="7">
    <source>
        <dbReference type="ARBA" id="ARBA00022989"/>
    </source>
</evidence>
<keyword evidence="8 13" id="KW-0297">G-protein coupled receptor</keyword>
<gene>
    <name evidence="15 17" type="primary">Vom1r22</name>
</gene>
<proteinExistence type="inferred from homology"/>
<dbReference type="AlphaFoldDB" id="Q5J3F5"/>
<feature type="transmembrane region" description="Helical" evidence="13">
    <location>
        <begin position="44"/>
        <end position="63"/>
    </location>
</feature>
<evidence type="ECO:0000256" key="8">
    <source>
        <dbReference type="ARBA" id="ARBA00023040"/>
    </source>
</evidence>
<feature type="transmembrane region" description="Helical" evidence="13">
    <location>
        <begin position="265"/>
        <end position="286"/>
    </location>
</feature>
<dbReference type="UCSC" id="RGD:1359531">
    <property type="organism name" value="rat"/>
</dbReference>
<dbReference type="AGR" id="RGD:1359531"/>
<dbReference type="RGD" id="1359531">
    <property type="gene designation" value="Vom1r22"/>
</dbReference>
<keyword evidence="7 13" id="KW-1133">Transmembrane helix</keyword>
<keyword evidence="6 13" id="KW-0812">Transmembrane</keyword>
<dbReference type="InParanoid" id="Q5J3F5"/>
<evidence type="ECO:0000256" key="1">
    <source>
        <dbReference type="ARBA" id="ARBA00002233"/>
    </source>
</evidence>